<dbReference type="EMBL" id="JPGN01000541">
    <property type="protein sequence ID" value="KFI17799.1"/>
    <property type="molecule type" value="Genomic_DNA"/>
</dbReference>
<geneLocation type="plasmid" evidence="2">
    <name>pA</name>
</geneLocation>
<proteinExistence type="predicted"/>
<name>A0A0E2YX95_9GAMM</name>
<comment type="caution">
    <text evidence="2">The sequence shown here is derived from an EMBL/GenBank/DDBJ whole genome shotgun (WGS) entry which is preliminary data.</text>
</comment>
<feature type="non-terminal residue" evidence="2">
    <location>
        <position position="1"/>
    </location>
</feature>
<evidence type="ECO:0000313" key="2">
    <source>
        <dbReference type="EMBL" id="KFI17799.1"/>
    </source>
</evidence>
<sequence>ERVRAELTKVQAKAEAAEQSHQEQRKKAATEIHKMAERLNAVQAERDQARQDAGSARERAAELAGQLTAHQKQATALLARLAPAEAQDNPGC</sequence>
<keyword evidence="2" id="KW-0614">Plasmid</keyword>
<organism evidence="2 3">
    <name type="scientific">Nitrosococcus oceani C-27</name>
    <dbReference type="NCBI Taxonomy" id="314279"/>
    <lineage>
        <taxon>Bacteria</taxon>
        <taxon>Pseudomonadati</taxon>
        <taxon>Pseudomonadota</taxon>
        <taxon>Gammaproteobacteria</taxon>
        <taxon>Chromatiales</taxon>
        <taxon>Chromatiaceae</taxon>
        <taxon>Nitrosococcus</taxon>
    </lineage>
</organism>
<gene>
    <name evidence="2" type="ORF">IB75_18755</name>
</gene>
<feature type="region of interest" description="Disordered" evidence="1">
    <location>
        <begin position="1"/>
        <end position="24"/>
    </location>
</feature>
<dbReference type="Proteomes" id="UP000028839">
    <property type="component" value="Unassembled WGS sequence"/>
</dbReference>
<evidence type="ECO:0000256" key="1">
    <source>
        <dbReference type="SAM" id="MobiDB-lite"/>
    </source>
</evidence>
<accession>A0A0E2YX95</accession>
<evidence type="ECO:0000313" key="3">
    <source>
        <dbReference type="Proteomes" id="UP000028839"/>
    </source>
</evidence>
<feature type="compositionally biased region" description="Basic and acidic residues" evidence="1">
    <location>
        <begin position="15"/>
        <end position="24"/>
    </location>
</feature>
<dbReference type="AlphaFoldDB" id="A0A0E2YX95"/>
<dbReference type="HOGENOM" id="CLU_2404665_0_0_6"/>
<reference evidence="2 3" key="1">
    <citation type="submission" date="2014-07" db="EMBL/GenBank/DDBJ databases">
        <title>Comparative analysis of Nitrosococcus oceani genome inventories of strains from Pacific and Atlantic gyres.</title>
        <authorList>
            <person name="Lim C.K."/>
            <person name="Wang L."/>
            <person name="Sayavedra-Soto L.A."/>
            <person name="Klotz M.G."/>
        </authorList>
    </citation>
    <scope>NUCLEOTIDE SEQUENCE [LARGE SCALE GENOMIC DNA]</scope>
    <source>
        <strain evidence="2 3">C-27</strain>
        <plasmid evidence="2">pA</plasmid>
    </source>
</reference>
<protein>
    <submittedName>
        <fullName evidence="2">Uncharacterized protein</fullName>
    </submittedName>
</protein>